<sequence>MKPGAVTGRAGSADTGMQRRAKSAGDGAEKVGRRKKG</sequence>
<name>A0A0W8F0F2_9ZZZZ</name>
<protein>
    <submittedName>
        <fullName evidence="2">Uncharacterized protein</fullName>
    </submittedName>
</protein>
<gene>
    <name evidence="2" type="ORF">ASZ90_016028</name>
</gene>
<comment type="caution">
    <text evidence="2">The sequence shown here is derived from an EMBL/GenBank/DDBJ whole genome shotgun (WGS) entry which is preliminary data.</text>
</comment>
<organism evidence="2">
    <name type="scientific">hydrocarbon metagenome</name>
    <dbReference type="NCBI Taxonomy" id="938273"/>
    <lineage>
        <taxon>unclassified sequences</taxon>
        <taxon>metagenomes</taxon>
        <taxon>ecological metagenomes</taxon>
    </lineage>
</organism>
<evidence type="ECO:0000256" key="1">
    <source>
        <dbReference type="SAM" id="MobiDB-lite"/>
    </source>
</evidence>
<accession>A0A0W8F0F2</accession>
<proteinExistence type="predicted"/>
<feature type="region of interest" description="Disordered" evidence="1">
    <location>
        <begin position="1"/>
        <end position="37"/>
    </location>
</feature>
<evidence type="ECO:0000313" key="2">
    <source>
        <dbReference type="EMBL" id="KUG14335.1"/>
    </source>
</evidence>
<reference evidence="2" key="1">
    <citation type="journal article" date="2015" name="Proc. Natl. Acad. Sci. U.S.A.">
        <title>Networks of energetic and metabolic interactions define dynamics in microbial communities.</title>
        <authorList>
            <person name="Embree M."/>
            <person name="Liu J.K."/>
            <person name="Al-Bassam M.M."/>
            <person name="Zengler K."/>
        </authorList>
    </citation>
    <scope>NUCLEOTIDE SEQUENCE</scope>
</reference>
<dbReference type="AlphaFoldDB" id="A0A0W8F0F2"/>
<dbReference type="EMBL" id="LNQE01001670">
    <property type="protein sequence ID" value="KUG14335.1"/>
    <property type="molecule type" value="Genomic_DNA"/>
</dbReference>